<dbReference type="AlphaFoldDB" id="A0A8H5HSW4"/>
<dbReference type="OrthoDB" id="2739686at2759"/>
<sequence length="345" mass="36082">MFPLFQLQRRANLVPSVNSATIHISGSSAGGPYPRTTPLSDGSYLACYTAISGGTKTLTVTRSTDGAQSFSPRGTIAQSTGDLDNCYLLQLANGDVVAAFRNHDLNSAGVYTEYRITTSISHDLGVSWVFLSQVEQRVATATNNGVWNERFDSSDMTEPWTQEPFLRLSRANGALQVYYASENSAADQDILLKTSTNNGASWSSSITVAGGDTTGRDGMSGCSISGNTDSPNLNIKSVISTNEGVSWGGRSQVYIATSAEVEAAAPQIVTKPDGGLVVSFYTNENNVASSAFKIVTSGTGTTGSWGEETTVATAGNSAWPGLLALPNGSVLGCSGSATCHMITFS</sequence>
<keyword evidence="2" id="KW-1185">Reference proteome</keyword>
<organism evidence="1 2">
    <name type="scientific">Collybiopsis confluens</name>
    <dbReference type="NCBI Taxonomy" id="2823264"/>
    <lineage>
        <taxon>Eukaryota</taxon>
        <taxon>Fungi</taxon>
        <taxon>Dikarya</taxon>
        <taxon>Basidiomycota</taxon>
        <taxon>Agaricomycotina</taxon>
        <taxon>Agaricomycetes</taxon>
        <taxon>Agaricomycetidae</taxon>
        <taxon>Agaricales</taxon>
        <taxon>Marasmiineae</taxon>
        <taxon>Omphalotaceae</taxon>
        <taxon>Collybiopsis</taxon>
    </lineage>
</organism>
<evidence type="ECO:0000313" key="2">
    <source>
        <dbReference type="Proteomes" id="UP000518752"/>
    </source>
</evidence>
<dbReference type="Gene3D" id="2.120.10.10">
    <property type="match status" value="1"/>
</dbReference>
<dbReference type="Proteomes" id="UP000518752">
    <property type="component" value="Unassembled WGS sequence"/>
</dbReference>
<dbReference type="SUPFAM" id="SSF50939">
    <property type="entry name" value="Sialidases"/>
    <property type="match status" value="1"/>
</dbReference>
<reference evidence="1 2" key="1">
    <citation type="journal article" date="2020" name="ISME J.">
        <title>Uncovering the hidden diversity of litter-decomposition mechanisms in mushroom-forming fungi.</title>
        <authorList>
            <person name="Floudas D."/>
            <person name="Bentzer J."/>
            <person name="Ahren D."/>
            <person name="Johansson T."/>
            <person name="Persson P."/>
            <person name="Tunlid A."/>
        </authorList>
    </citation>
    <scope>NUCLEOTIDE SEQUENCE [LARGE SCALE GENOMIC DNA]</scope>
    <source>
        <strain evidence="1 2">CBS 406.79</strain>
    </source>
</reference>
<dbReference type="CDD" id="cd15482">
    <property type="entry name" value="Sialidase_non-viral"/>
    <property type="match status" value="2"/>
</dbReference>
<dbReference type="PANTHER" id="PTHR38792:SF3">
    <property type="entry name" value="BNR_ASP-BOX REPEAT DOMAIN PROTEIN (AFU_ORTHOLOGUE AFUA_7G06430)-RELATED"/>
    <property type="match status" value="1"/>
</dbReference>
<proteinExistence type="predicted"/>
<dbReference type="InterPro" id="IPR036278">
    <property type="entry name" value="Sialidase_sf"/>
</dbReference>
<dbReference type="PANTHER" id="PTHR38792">
    <property type="entry name" value="BNR/ASP-BOX REPEAT DOMAIN PROTEIN (AFU_ORTHOLOGUE AFUA_7G06430)-RELATED"/>
    <property type="match status" value="1"/>
</dbReference>
<comment type="caution">
    <text evidence="1">The sequence shown here is derived from an EMBL/GenBank/DDBJ whole genome shotgun (WGS) entry which is preliminary data.</text>
</comment>
<evidence type="ECO:0008006" key="3">
    <source>
        <dbReference type="Google" id="ProtNLM"/>
    </source>
</evidence>
<protein>
    <recommendedName>
        <fullName evidence="3">Glycoside hydrolase family 93 protein</fullName>
    </recommendedName>
</protein>
<evidence type="ECO:0000313" key="1">
    <source>
        <dbReference type="EMBL" id="KAF5388922.1"/>
    </source>
</evidence>
<dbReference type="EMBL" id="JAACJN010000025">
    <property type="protein sequence ID" value="KAF5388922.1"/>
    <property type="molecule type" value="Genomic_DNA"/>
</dbReference>
<name>A0A8H5HSW4_9AGAR</name>
<gene>
    <name evidence="1" type="ORF">D9757_005136</name>
</gene>
<accession>A0A8H5HSW4</accession>